<accession>A0A084QWN2</accession>
<dbReference type="PANTHER" id="PTHR40627:SF4">
    <property type="entry name" value="PRENYLTRANSFERASE ASQH1-RELATED"/>
    <property type="match status" value="1"/>
</dbReference>
<evidence type="ECO:0000256" key="1">
    <source>
        <dbReference type="ARBA" id="ARBA00010209"/>
    </source>
</evidence>
<organism evidence="3 4">
    <name type="scientific">Stachybotrys chlorohalonatus (strain IBT 40285)</name>
    <dbReference type="NCBI Taxonomy" id="1283841"/>
    <lineage>
        <taxon>Eukaryota</taxon>
        <taxon>Fungi</taxon>
        <taxon>Dikarya</taxon>
        <taxon>Ascomycota</taxon>
        <taxon>Pezizomycotina</taxon>
        <taxon>Sordariomycetes</taxon>
        <taxon>Hypocreomycetidae</taxon>
        <taxon>Hypocreales</taxon>
        <taxon>Stachybotryaceae</taxon>
        <taxon>Stachybotrys</taxon>
    </lineage>
</organism>
<evidence type="ECO:0000313" key="3">
    <source>
        <dbReference type="EMBL" id="KFA68367.1"/>
    </source>
</evidence>
<dbReference type="HOGENOM" id="CLU_037431_2_1_1"/>
<protein>
    <submittedName>
        <fullName evidence="3">Uncharacterized protein</fullName>
    </submittedName>
</protein>
<name>A0A084QWN2_STAC4</name>
<dbReference type="CDD" id="cd13929">
    <property type="entry name" value="PT-DMATS_CymD"/>
    <property type="match status" value="1"/>
</dbReference>
<comment type="similarity">
    <text evidence="1">Belongs to the tryptophan dimethylallyltransferase family.</text>
</comment>
<dbReference type="InterPro" id="IPR017795">
    <property type="entry name" value="ABBA_NscD-like"/>
</dbReference>
<reference evidence="3 4" key="1">
    <citation type="journal article" date="2014" name="BMC Genomics">
        <title>Comparative genome sequencing reveals chemotype-specific gene clusters in the toxigenic black mold Stachybotrys.</title>
        <authorList>
            <person name="Semeiks J."/>
            <person name="Borek D."/>
            <person name="Otwinowski Z."/>
            <person name="Grishin N.V."/>
        </authorList>
    </citation>
    <scope>NUCLEOTIDE SEQUENCE [LARGE SCALE GENOMIC DNA]</scope>
    <source>
        <strain evidence="3 4">IBT 40285</strain>
    </source>
</reference>
<dbReference type="OrthoDB" id="5392033at2759"/>
<dbReference type="InterPro" id="IPR033964">
    <property type="entry name" value="ABBA"/>
</dbReference>
<dbReference type="GO" id="GO:0009820">
    <property type="term" value="P:alkaloid metabolic process"/>
    <property type="evidence" value="ECO:0007669"/>
    <property type="project" value="InterPro"/>
</dbReference>
<evidence type="ECO:0000313" key="4">
    <source>
        <dbReference type="Proteomes" id="UP000028524"/>
    </source>
</evidence>
<dbReference type="EMBL" id="KL659896">
    <property type="protein sequence ID" value="KFA68367.1"/>
    <property type="molecule type" value="Genomic_DNA"/>
</dbReference>
<dbReference type="Pfam" id="PF11991">
    <property type="entry name" value="Trp_DMAT"/>
    <property type="match status" value="1"/>
</dbReference>
<dbReference type="OMA" id="IRYSFEP"/>
<dbReference type="Proteomes" id="UP000028524">
    <property type="component" value="Unassembled WGS sequence"/>
</dbReference>
<proteinExistence type="inferred from homology"/>
<dbReference type="GO" id="GO:0016765">
    <property type="term" value="F:transferase activity, transferring alkyl or aryl (other than methyl) groups"/>
    <property type="evidence" value="ECO:0007669"/>
    <property type="project" value="InterPro"/>
</dbReference>
<dbReference type="NCBIfam" id="TIGR03429">
    <property type="entry name" value="arom_pren_DMATS"/>
    <property type="match status" value="1"/>
</dbReference>
<gene>
    <name evidence="3" type="ORF">S40285_02505</name>
</gene>
<dbReference type="SFLD" id="SFLDS00036">
    <property type="entry name" value="Aromatic_Prenyltransferase"/>
    <property type="match status" value="1"/>
</dbReference>
<dbReference type="PANTHER" id="PTHR40627">
    <property type="entry name" value="INDOLE PRENYLTRANSFERASE TDIB-RELATED"/>
    <property type="match status" value="1"/>
</dbReference>
<dbReference type="AlphaFoldDB" id="A0A084QWN2"/>
<sequence>MAQSGLAELRRGDLRALVLFVPIDYAGYLSPSLCNRAFGHFLNSSFPLLFQQTTTDLLTSYRSQLQGTRARRLSQTEIGSPTNVDQLYWFHTARFALAALLQGAGYGHPAQATILRPFADLVAPNLGAAPDSGLSRWKSFMADNFTPIELSWDFHTGARRPSIRYSVEPVGPYAGMVADPYNDMATIAFKRGLLRASPDAYVAWLNHFETCFGQDRDRDIPEGHLSNTFWAFDFDEDNATSKAYFLPGAKAYANGRSKLDVIAEAVSSLPHRKGEAIIPFQTFTRYAHKTSLEVEMVAIDLIRESRPKLYYRARRTKFASVQDNMSLGSQLDDADLQTGLDRLRRLWHLLFASDRFSDETSLQYDSHRTAGILYNVEFHLRGKAPKVKFFEQYVELQNIGRRV</sequence>
<evidence type="ECO:0000256" key="2">
    <source>
        <dbReference type="ARBA" id="ARBA00022679"/>
    </source>
</evidence>
<keyword evidence="4" id="KW-1185">Reference proteome</keyword>
<keyword evidence="2" id="KW-0808">Transferase</keyword>
<dbReference type="InParanoid" id="A0A084QWN2"/>